<dbReference type="Pfam" id="PF01026">
    <property type="entry name" value="TatD_DNase"/>
    <property type="match status" value="1"/>
</dbReference>
<evidence type="ECO:0000256" key="4">
    <source>
        <dbReference type="ARBA" id="ARBA00022801"/>
    </source>
</evidence>
<keyword evidence="4" id="KW-0378">Hydrolase</keyword>
<reference evidence="6 7" key="1">
    <citation type="journal article" date="2011" name="J. Gen. Appl. Microbiol.">
        <title>Draft genome sequencing of the enigmatic yeast Saitoella complicata.</title>
        <authorList>
            <person name="Nishida H."/>
            <person name="Hamamoto M."/>
            <person name="Sugiyama J."/>
        </authorList>
    </citation>
    <scope>NUCLEOTIDE SEQUENCE [LARGE SCALE GENOMIC DNA]</scope>
    <source>
        <strain evidence="6 7">NRRL Y-17804</strain>
    </source>
</reference>
<evidence type="ECO:0000256" key="2">
    <source>
        <dbReference type="ARBA" id="ARBA00022722"/>
    </source>
</evidence>
<dbReference type="OMA" id="YGGSQKH"/>
<proteinExistence type="inferred from homology"/>
<evidence type="ECO:0000256" key="5">
    <source>
        <dbReference type="PIRSR" id="PIRSR005902-1"/>
    </source>
</evidence>
<feature type="binding site" evidence="5">
    <location>
        <position position="164"/>
    </location>
    <ligand>
        <name>a divalent metal cation</name>
        <dbReference type="ChEBI" id="CHEBI:60240"/>
        <label>2</label>
    </ligand>
</feature>
<dbReference type="GO" id="GO:0008296">
    <property type="term" value="F:3'-5'-DNA exonuclease activity"/>
    <property type="evidence" value="ECO:0007669"/>
    <property type="project" value="TreeGrafter"/>
</dbReference>
<evidence type="ECO:0000313" key="6">
    <source>
        <dbReference type="EMBL" id="GAO48531.1"/>
    </source>
</evidence>
<dbReference type="InterPro" id="IPR032466">
    <property type="entry name" value="Metal_Hydrolase"/>
</dbReference>
<dbReference type="SUPFAM" id="SSF51556">
    <property type="entry name" value="Metallo-dependent hydrolases"/>
    <property type="match status" value="1"/>
</dbReference>
<feature type="binding site" evidence="5">
    <location>
        <position position="32"/>
    </location>
    <ligand>
        <name>a divalent metal cation</name>
        <dbReference type="ChEBI" id="CHEBI:60240"/>
        <label>1</label>
    </ligand>
</feature>
<evidence type="ECO:0000256" key="3">
    <source>
        <dbReference type="ARBA" id="ARBA00022723"/>
    </source>
</evidence>
<dbReference type="PANTHER" id="PTHR10060:SF15">
    <property type="entry name" value="DEOXYRIBONUCLEASE TATDN1"/>
    <property type="match status" value="1"/>
</dbReference>
<evidence type="ECO:0000256" key="1">
    <source>
        <dbReference type="ARBA" id="ARBA00009275"/>
    </source>
</evidence>
<keyword evidence="7" id="KW-1185">Reference proteome</keyword>
<dbReference type="STRING" id="698492.A0A0E9NFR9"/>
<feature type="binding site" evidence="5">
    <location>
        <position position="127"/>
    </location>
    <ligand>
        <name>a divalent metal cation</name>
        <dbReference type="ChEBI" id="CHEBI:60240"/>
        <label>1</label>
    </ligand>
</feature>
<dbReference type="RefSeq" id="XP_019023959.1">
    <property type="nucleotide sequence ID" value="XM_019170668.1"/>
</dbReference>
<dbReference type="GO" id="GO:0005829">
    <property type="term" value="C:cytosol"/>
    <property type="evidence" value="ECO:0007669"/>
    <property type="project" value="TreeGrafter"/>
</dbReference>
<sequence>MKRFTRVPRMAPLFDIGFNATDAVFRGVYHGHNGNPSHADDFAHVLERARRYACAKMMVTGGDLADARRAMELAAKYPGVLYSTVGTHPTHAQAFDKHPEGPEHYLEGLELLAKEGKESGVVIAFGEFGLDYDRLDWCPKDVQLKYFKQQLELATNLDLPLFLHSRACAEDFESMLFPMLPRLPRGGVVHSFTGSIEEMHRLVAKGLYISVNGCSMKTEEQLDMVKEIPLDYLMLETDAPWCGLKTSTVGKYLKDAPQMPTIRKKEKFVLGDMTKSRNEPCTMIHVATVVAALKGCSVQELTKIVWENTMKLFLPNEPLELPN</sequence>
<gene>
    <name evidence="6" type="ORF">G7K_2704-t1</name>
</gene>
<dbReference type="AlphaFoldDB" id="A0A0E9NFR9"/>
<evidence type="ECO:0000313" key="7">
    <source>
        <dbReference type="Proteomes" id="UP000033140"/>
    </source>
</evidence>
<accession>A0A0E9NFR9</accession>
<dbReference type="Proteomes" id="UP000033140">
    <property type="component" value="Unassembled WGS sequence"/>
</dbReference>
<reference evidence="6 7" key="3">
    <citation type="journal article" date="2015" name="Genome Announc.">
        <title>Draft Genome Sequence of the Archiascomycetous Yeast Saitoella complicata.</title>
        <authorList>
            <person name="Yamauchi K."/>
            <person name="Kondo S."/>
            <person name="Hamamoto M."/>
            <person name="Takahashi Y."/>
            <person name="Ogura Y."/>
            <person name="Hayashi T."/>
            <person name="Nishida H."/>
        </authorList>
    </citation>
    <scope>NUCLEOTIDE SEQUENCE [LARGE SCALE GENOMIC DNA]</scope>
    <source>
        <strain evidence="6 7">NRRL Y-17804</strain>
    </source>
</reference>
<protein>
    <submittedName>
        <fullName evidence="6">Uncharacterized protein</fullName>
    </submittedName>
</protein>
<reference evidence="6 7" key="2">
    <citation type="journal article" date="2014" name="J. Gen. Appl. Microbiol.">
        <title>The early diverging ascomycetous budding yeast Saitoella complicata has three histone deacetylases belonging to the Clr6, Hos2, and Rpd3 lineages.</title>
        <authorList>
            <person name="Nishida H."/>
            <person name="Matsumoto T."/>
            <person name="Kondo S."/>
            <person name="Hamamoto M."/>
            <person name="Yoshikawa H."/>
        </authorList>
    </citation>
    <scope>NUCLEOTIDE SEQUENCE [LARGE SCALE GENOMIC DNA]</scope>
    <source>
        <strain evidence="6 7">NRRL Y-17804</strain>
    </source>
</reference>
<comment type="similarity">
    <text evidence="1">Belongs to the metallo-dependent hydrolases superfamily. TatD-type hydrolase family.</text>
</comment>
<dbReference type="PIRSF" id="PIRSF005902">
    <property type="entry name" value="DNase_TatD"/>
    <property type="match status" value="1"/>
</dbReference>
<dbReference type="InterPro" id="IPR001130">
    <property type="entry name" value="TatD-like"/>
</dbReference>
<organism evidence="6 7">
    <name type="scientific">Saitoella complicata (strain BCRC 22490 / CBS 7301 / JCM 7358 / NBRC 10748 / NRRL Y-17804)</name>
    <dbReference type="NCBI Taxonomy" id="698492"/>
    <lineage>
        <taxon>Eukaryota</taxon>
        <taxon>Fungi</taxon>
        <taxon>Dikarya</taxon>
        <taxon>Ascomycota</taxon>
        <taxon>Taphrinomycotina</taxon>
        <taxon>Taphrinomycotina incertae sedis</taxon>
        <taxon>Saitoella</taxon>
    </lineage>
</organism>
<keyword evidence="2" id="KW-0540">Nuclease</keyword>
<feature type="binding site" evidence="5">
    <location>
        <position position="238"/>
    </location>
    <ligand>
        <name>a divalent metal cation</name>
        <dbReference type="ChEBI" id="CHEBI:60240"/>
        <label>1</label>
    </ligand>
</feature>
<dbReference type="GO" id="GO:0046872">
    <property type="term" value="F:metal ion binding"/>
    <property type="evidence" value="ECO:0007669"/>
    <property type="project" value="UniProtKB-KW"/>
</dbReference>
<keyword evidence="3 5" id="KW-0479">Metal-binding</keyword>
<dbReference type="Gene3D" id="3.20.20.140">
    <property type="entry name" value="Metal-dependent hydrolases"/>
    <property type="match status" value="1"/>
</dbReference>
<dbReference type="EMBL" id="BACD03000015">
    <property type="protein sequence ID" value="GAO48531.1"/>
    <property type="molecule type" value="Genomic_DNA"/>
</dbReference>
<dbReference type="InterPro" id="IPR050891">
    <property type="entry name" value="TatD-type_Hydrolase"/>
</dbReference>
<dbReference type="CDD" id="cd01310">
    <property type="entry name" value="TatD_DNAse"/>
    <property type="match status" value="1"/>
</dbReference>
<feature type="binding site" evidence="5">
    <location>
        <position position="190"/>
    </location>
    <ligand>
        <name>a divalent metal cation</name>
        <dbReference type="ChEBI" id="CHEBI:60240"/>
        <label>2</label>
    </ligand>
</feature>
<dbReference type="OrthoDB" id="6079689at2759"/>
<feature type="binding site" evidence="5">
    <location>
        <position position="30"/>
    </location>
    <ligand>
        <name>a divalent metal cation</name>
        <dbReference type="ChEBI" id="CHEBI:60240"/>
        <label>1</label>
    </ligand>
</feature>
<comment type="caution">
    <text evidence="6">The sequence shown here is derived from an EMBL/GenBank/DDBJ whole genome shotgun (WGS) entry which is preliminary data.</text>
</comment>
<dbReference type="PANTHER" id="PTHR10060">
    <property type="entry name" value="TATD FAMILY DEOXYRIBONUCLEASE"/>
    <property type="match status" value="1"/>
</dbReference>
<name>A0A0E9NFR9_SAICN</name>